<reference evidence="1" key="2">
    <citation type="journal article" date="2021" name="PeerJ">
        <title>Extensive microbial diversity within the chicken gut microbiome revealed by metagenomics and culture.</title>
        <authorList>
            <person name="Gilroy R."/>
            <person name="Ravi A."/>
            <person name="Getino M."/>
            <person name="Pursley I."/>
            <person name="Horton D.L."/>
            <person name="Alikhan N.F."/>
            <person name="Baker D."/>
            <person name="Gharbi K."/>
            <person name="Hall N."/>
            <person name="Watson M."/>
            <person name="Adriaenssens E.M."/>
            <person name="Foster-Nyarko E."/>
            <person name="Jarju S."/>
            <person name="Secka A."/>
            <person name="Antonio M."/>
            <person name="Oren A."/>
            <person name="Chaudhuri R.R."/>
            <person name="La Ragione R."/>
            <person name="Hildebrand F."/>
            <person name="Pallen M.J."/>
        </authorList>
    </citation>
    <scope>NUCLEOTIDE SEQUENCE</scope>
    <source>
        <strain evidence="1">ChiHjej10B9-9673</strain>
    </source>
</reference>
<evidence type="ECO:0000313" key="1">
    <source>
        <dbReference type="EMBL" id="HIS67230.1"/>
    </source>
</evidence>
<name>A0A9D1FEB9_9FIRM</name>
<dbReference type="AlphaFoldDB" id="A0A9D1FEB9"/>
<dbReference type="EMBL" id="DVJK01000187">
    <property type="protein sequence ID" value="HIS67230.1"/>
    <property type="molecule type" value="Genomic_DNA"/>
</dbReference>
<proteinExistence type="predicted"/>
<dbReference type="Proteomes" id="UP000824001">
    <property type="component" value="Unassembled WGS sequence"/>
</dbReference>
<protein>
    <submittedName>
        <fullName evidence="1">Uncharacterized protein</fullName>
    </submittedName>
</protein>
<accession>A0A9D1FEB9</accession>
<reference evidence="1" key="1">
    <citation type="submission" date="2020-10" db="EMBL/GenBank/DDBJ databases">
        <authorList>
            <person name="Gilroy R."/>
        </authorList>
    </citation>
    <scope>NUCLEOTIDE SEQUENCE</scope>
    <source>
        <strain evidence="1">ChiHjej10B9-9673</strain>
    </source>
</reference>
<organism evidence="1 2">
    <name type="scientific">Candidatus Scatomorpha merdipullorum</name>
    <dbReference type="NCBI Taxonomy" id="2840927"/>
    <lineage>
        <taxon>Bacteria</taxon>
        <taxon>Bacillati</taxon>
        <taxon>Bacillota</taxon>
        <taxon>Clostridia</taxon>
        <taxon>Eubacteriales</taxon>
        <taxon>Candidatus Scatomorpha</taxon>
    </lineage>
</organism>
<sequence length="182" mass="20565">MDFFKKPVVAVILAVILCSGILAFNTRAKLGAEVAAVEDGFFEDIDGQRSIYSRLQEKLSASNGVWTVLVKYDDEAADELYYDRDYLVWACEEADISSMKYANDDLDKSFARAVGILDGLELADDERRLVNDYETAYNGAQKMIEENSYNSEVLDFIRGTYNKFPTRELAEFAEVNPPETFS</sequence>
<evidence type="ECO:0000313" key="2">
    <source>
        <dbReference type="Proteomes" id="UP000824001"/>
    </source>
</evidence>
<comment type="caution">
    <text evidence="1">The sequence shown here is derived from an EMBL/GenBank/DDBJ whole genome shotgun (WGS) entry which is preliminary data.</text>
</comment>
<gene>
    <name evidence="1" type="ORF">IAC18_06670</name>
</gene>